<keyword evidence="1" id="KW-0472">Membrane</keyword>
<reference evidence="2" key="1">
    <citation type="submission" date="2022-08" db="EMBL/GenBank/DDBJ databases">
        <authorList>
            <person name="Gutierrez-Valencia J."/>
        </authorList>
    </citation>
    <scope>NUCLEOTIDE SEQUENCE</scope>
</reference>
<dbReference type="AlphaFoldDB" id="A0AAV0KU50"/>
<gene>
    <name evidence="2" type="ORF">LITE_LOCUS20324</name>
</gene>
<evidence type="ECO:0000313" key="3">
    <source>
        <dbReference type="Proteomes" id="UP001154282"/>
    </source>
</evidence>
<dbReference type="EMBL" id="CAMGYJ010000005">
    <property type="protein sequence ID" value="CAI0425283.1"/>
    <property type="molecule type" value="Genomic_DNA"/>
</dbReference>
<keyword evidence="1" id="KW-0812">Transmembrane</keyword>
<organism evidence="2 3">
    <name type="scientific">Linum tenue</name>
    <dbReference type="NCBI Taxonomy" id="586396"/>
    <lineage>
        <taxon>Eukaryota</taxon>
        <taxon>Viridiplantae</taxon>
        <taxon>Streptophyta</taxon>
        <taxon>Embryophyta</taxon>
        <taxon>Tracheophyta</taxon>
        <taxon>Spermatophyta</taxon>
        <taxon>Magnoliopsida</taxon>
        <taxon>eudicotyledons</taxon>
        <taxon>Gunneridae</taxon>
        <taxon>Pentapetalae</taxon>
        <taxon>rosids</taxon>
        <taxon>fabids</taxon>
        <taxon>Malpighiales</taxon>
        <taxon>Linaceae</taxon>
        <taxon>Linum</taxon>
    </lineage>
</organism>
<keyword evidence="1" id="KW-1133">Transmembrane helix</keyword>
<evidence type="ECO:0000256" key="1">
    <source>
        <dbReference type="SAM" id="Phobius"/>
    </source>
</evidence>
<comment type="caution">
    <text evidence="2">The sequence shown here is derived from an EMBL/GenBank/DDBJ whole genome shotgun (WGS) entry which is preliminary data.</text>
</comment>
<feature type="transmembrane region" description="Helical" evidence="1">
    <location>
        <begin position="21"/>
        <end position="42"/>
    </location>
</feature>
<proteinExistence type="predicted"/>
<name>A0AAV0KU50_9ROSI</name>
<protein>
    <submittedName>
        <fullName evidence="2">Uncharacterized protein</fullName>
    </submittedName>
</protein>
<evidence type="ECO:0000313" key="2">
    <source>
        <dbReference type="EMBL" id="CAI0425283.1"/>
    </source>
</evidence>
<dbReference type="Proteomes" id="UP001154282">
    <property type="component" value="Unassembled WGS sequence"/>
</dbReference>
<keyword evidence="3" id="KW-1185">Reference proteome</keyword>
<sequence>RCKCPKGSFYRKRLLRQQASYHTQFGLTGFGSLVGPGLGFGFDWSWVRSEQVNGSVWPALTFVDS</sequence>
<feature type="non-terminal residue" evidence="2">
    <location>
        <position position="1"/>
    </location>
</feature>
<accession>A0AAV0KU50</accession>